<evidence type="ECO:0000313" key="2">
    <source>
        <dbReference type="EMBL" id="GEJ57752.1"/>
    </source>
</evidence>
<dbReference type="RefSeq" id="WP_176065606.1">
    <property type="nucleotide sequence ID" value="NZ_BJTG01000005.1"/>
</dbReference>
<name>A0A7I9VMX5_9BACT</name>
<gene>
    <name evidence="2" type="ORF">AMYX_24930</name>
</gene>
<feature type="signal peptide" evidence="1">
    <location>
        <begin position="1"/>
        <end position="20"/>
    </location>
</feature>
<organism evidence="2 3">
    <name type="scientific">Anaeromyxobacter diazotrophicus</name>
    <dbReference type="NCBI Taxonomy" id="2590199"/>
    <lineage>
        <taxon>Bacteria</taxon>
        <taxon>Pseudomonadati</taxon>
        <taxon>Myxococcota</taxon>
        <taxon>Myxococcia</taxon>
        <taxon>Myxococcales</taxon>
        <taxon>Cystobacterineae</taxon>
        <taxon>Anaeromyxobacteraceae</taxon>
        <taxon>Anaeromyxobacter</taxon>
    </lineage>
</organism>
<evidence type="ECO:0000313" key="3">
    <source>
        <dbReference type="Proteomes" id="UP000503640"/>
    </source>
</evidence>
<sequence>MMKRMILAGLLAATALPALASDASYDKAAAAPAAVGAKADSAPRPACGCQKHQS</sequence>
<dbReference type="AlphaFoldDB" id="A0A7I9VMX5"/>
<comment type="caution">
    <text evidence="2">The sequence shown here is derived from an EMBL/GenBank/DDBJ whole genome shotgun (WGS) entry which is preliminary data.</text>
</comment>
<reference evidence="3" key="1">
    <citation type="journal article" date="2020" name="Appl. Environ. Microbiol.">
        <title>Diazotrophic Anaeromyxobacter Isolates from Soils.</title>
        <authorList>
            <person name="Masuda Y."/>
            <person name="Yamanaka H."/>
            <person name="Xu Z.X."/>
            <person name="Shiratori Y."/>
            <person name="Aono T."/>
            <person name="Amachi S."/>
            <person name="Senoo K."/>
            <person name="Itoh H."/>
        </authorList>
    </citation>
    <scope>NUCLEOTIDE SEQUENCE [LARGE SCALE GENOMIC DNA]</scope>
    <source>
        <strain evidence="3">R267</strain>
    </source>
</reference>
<dbReference type="EMBL" id="BJTG01000005">
    <property type="protein sequence ID" value="GEJ57752.1"/>
    <property type="molecule type" value="Genomic_DNA"/>
</dbReference>
<dbReference type="Proteomes" id="UP000503640">
    <property type="component" value="Unassembled WGS sequence"/>
</dbReference>
<feature type="chain" id="PRO_5029566310" evidence="1">
    <location>
        <begin position="21"/>
        <end position="54"/>
    </location>
</feature>
<protein>
    <submittedName>
        <fullName evidence="2">Uncharacterized protein</fullName>
    </submittedName>
</protein>
<proteinExistence type="predicted"/>
<evidence type="ECO:0000256" key="1">
    <source>
        <dbReference type="SAM" id="SignalP"/>
    </source>
</evidence>
<keyword evidence="3" id="KW-1185">Reference proteome</keyword>
<keyword evidence="1" id="KW-0732">Signal</keyword>
<accession>A0A7I9VMX5</accession>